<accession>A0ABQ2WD85</accession>
<comment type="caution">
    <text evidence="3">The sequence shown here is derived from an EMBL/GenBank/DDBJ whole genome shotgun (WGS) entry which is preliminary data.</text>
</comment>
<dbReference type="Pfam" id="PF12728">
    <property type="entry name" value="HTH_17"/>
    <property type="match status" value="1"/>
</dbReference>
<sequence length="311" mass="34373">MQSHAVFEGGRVRESLKEYSKEYLTTAEVAEYLRLKERKVYDLVRQGQIPCSRATGKLLFPRQHIDMWVLSHLEGDQAQRLPPPQVLAGSLDPLLEWAIRESGCDLASLCHGSGDGIRRLLEGKAMVAGIHLRDPDSGRYNEPTVLGLGGVKDLVVLHWAKRRQGLIVAPGNPLGLKTIKDLARPDVVCAHRQPDAGAAHLLRGLLTQASIASDALRWADHMALSEEDLGLAIAQGEADVGVGMEAAAHRQQLHFIPLVEESFDLVLHRRSAFEPTMQALMAFARQPRFHQRAEALKGYDISQLGRVLYNA</sequence>
<dbReference type="Gene3D" id="3.40.190.10">
    <property type="entry name" value="Periplasmic binding protein-like II"/>
    <property type="match status" value="1"/>
</dbReference>
<organism evidence="3 4">
    <name type="scientific">Halomonas johnsoniae</name>
    <dbReference type="NCBI Taxonomy" id="502832"/>
    <lineage>
        <taxon>Bacteria</taxon>
        <taxon>Pseudomonadati</taxon>
        <taxon>Pseudomonadota</taxon>
        <taxon>Gammaproteobacteria</taxon>
        <taxon>Oceanospirillales</taxon>
        <taxon>Halomonadaceae</taxon>
        <taxon>Halomonas</taxon>
    </lineage>
</organism>
<dbReference type="EMBL" id="BMXO01000003">
    <property type="protein sequence ID" value="GGW50803.1"/>
    <property type="molecule type" value="Genomic_DNA"/>
</dbReference>
<keyword evidence="4" id="KW-1185">Reference proteome</keyword>
<evidence type="ECO:0000313" key="3">
    <source>
        <dbReference type="EMBL" id="GGW50803.1"/>
    </source>
</evidence>
<name>A0ABQ2WD85_9GAMM</name>
<dbReference type="SUPFAM" id="SSF53850">
    <property type="entry name" value="Periplasmic binding protein-like II"/>
    <property type="match status" value="1"/>
</dbReference>
<gene>
    <name evidence="3" type="ORF">GCM10007158_09710</name>
</gene>
<dbReference type="InterPro" id="IPR024370">
    <property type="entry name" value="PBP_domain"/>
</dbReference>
<feature type="domain" description="Helix-turn-helix" evidence="2">
    <location>
        <begin position="23"/>
        <end position="70"/>
    </location>
</feature>
<evidence type="ECO:0000259" key="1">
    <source>
        <dbReference type="Pfam" id="PF12727"/>
    </source>
</evidence>
<dbReference type="Pfam" id="PF12727">
    <property type="entry name" value="PBP_like"/>
    <property type="match status" value="1"/>
</dbReference>
<reference evidence="4" key="1">
    <citation type="journal article" date="2019" name="Int. J. Syst. Evol. Microbiol.">
        <title>The Global Catalogue of Microorganisms (GCM) 10K type strain sequencing project: providing services to taxonomists for standard genome sequencing and annotation.</title>
        <authorList>
            <consortium name="The Broad Institute Genomics Platform"/>
            <consortium name="The Broad Institute Genome Sequencing Center for Infectious Disease"/>
            <person name="Wu L."/>
            <person name="Ma J."/>
        </authorList>
    </citation>
    <scope>NUCLEOTIDE SEQUENCE [LARGE SCALE GENOMIC DNA]</scope>
    <source>
        <strain evidence="4">KCTC 22157</strain>
    </source>
</reference>
<dbReference type="Proteomes" id="UP000647585">
    <property type="component" value="Unassembled WGS sequence"/>
</dbReference>
<dbReference type="PANTHER" id="PTHR38431:SF1">
    <property type="entry name" value="BLL2305 PROTEIN"/>
    <property type="match status" value="1"/>
</dbReference>
<dbReference type="InterPro" id="IPR009061">
    <property type="entry name" value="DNA-bd_dom_put_sf"/>
</dbReference>
<dbReference type="PANTHER" id="PTHR38431">
    <property type="entry name" value="BLL2305 PROTEIN"/>
    <property type="match status" value="1"/>
</dbReference>
<evidence type="ECO:0000313" key="4">
    <source>
        <dbReference type="Proteomes" id="UP000647585"/>
    </source>
</evidence>
<dbReference type="InterPro" id="IPR010093">
    <property type="entry name" value="SinI_DNA-bd"/>
</dbReference>
<dbReference type="InterPro" id="IPR041657">
    <property type="entry name" value="HTH_17"/>
</dbReference>
<dbReference type="NCBIfam" id="TIGR01764">
    <property type="entry name" value="excise"/>
    <property type="match status" value="1"/>
</dbReference>
<proteinExistence type="predicted"/>
<protein>
    <recommendedName>
        <fullName evidence="5">DNA-binding protein</fullName>
    </recommendedName>
</protein>
<dbReference type="SUPFAM" id="SSF46955">
    <property type="entry name" value="Putative DNA-binding domain"/>
    <property type="match status" value="1"/>
</dbReference>
<evidence type="ECO:0008006" key="5">
    <source>
        <dbReference type="Google" id="ProtNLM"/>
    </source>
</evidence>
<evidence type="ECO:0000259" key="2">
    <source>
        <dbReference type="Pfam" id="PF12728"/>
    </source>
</evidence>
<feature type="domain" description="PBP" evidence="1">
    <location>
        <begin position="100"/>
        <end position="284"/>
    </location>
</feature>